<evidence type="ECO:0000313" key="2">
    <source>
        <dbReference type="Proteomes" id="UP000268230"/>
    </source>
</evidence>
<dbReference type="InterPro" id="IPR058601">
    <property type="entry name" value="Phage_phiTE_015-like"/>
</dbReference>
<organism evidence="1 2">
    <name type="scientific">Pseudomonas entomophila</name>
    <dbReference type="NCBI Taxonomy" id="312306"/>
    <lineage>
        <taxon>Bacteria</taxon>
        <taxon>Pseudomonadati</taxon>
        <taxon>Pseudomonadota</taxon>
        <taxon>Gammaproteobacteria</taxon>
        <taxon>Pseudomonadales</taxon>
        <taxon>Pseudomonadaceae</taxon>
        <taxon>Pseudomonas</taxon>
    </lineage>
</organism>
<dbReference type="Pfam" id="PF26207">
    <property type="entry name" value="Phage_phiTE_015"/>
    <property type="match status" value="1"/>
</dbReference>
<gene>
    <name evidence="1" type="ORF">EJA05_14140</name>
</gene>
<dbReference type="EMBL" id="CP034338">
    <property type="protein sequence ID" value="AZL68803.1"/>
    <property type="molecule type" value="Genomic_DNA"/>
</dbReference>
<reference evidence="1 2" key="1">
    <citation type="submission" date="2018-12" db="EMBL/GenBank/DDBJ databases">
        <authorList>
            <person name="Li S."/>
            <person name="Yang R."/>
            <person name="Chen G."/>
            <person name="Zou L."/>
            <person name="Zhang C."/>
            <person name="Chen Y."/>
            <person name="Liu Z."/>
            <person name="Li Y."/>
            <person name="Yan Y."/>
            <person name="Huang M."/>
            <person name="Chen T."/>
        </authorList>
    </citation>
    <scope>NUCLEOTIDE SEQUENCE [LARGE SCALE GENOMIC DNA]</scope>
    <source>
        <strain evidence="1 2">1257</strain>
    </source>
</reference>
<evidence type="ECO:0000313" key="1">
    <source>
        <dbReference type="EMBL" id="AZL68803.1"/>
    </source>
</evidence>
<proteinExistence type="predicted"/>
<sequence>MKNEDKVRAQFEERYEVPSGMRWDPQVGLAGYYVPDCTSCCSGDRVALYVARWEAWQASRERLCVTNPFPAQMGDPDGDWAREVAEKSLRAQGLKVVD</sequence>
<dbReference type="Proteomes" id="UP000268230">
    <property type="component" value="Chromosome"/>
</dbReference>
<dbReference type="AlphaFoldDB" id="A0A3S8UKL4"/>
<name>A0A3S8UKL4_9PSED</name>
<protein>
    <submittedName>
        <fullName evidence="1">Uncharacterized protein</fullName>
    </submittedName>
</protein>
<accession>A0A3S8UKL4</accession>
<dbReference type="KEGG" id="pory:EJA05_14140"/>
<dbReference type="OrthoDB" id="7010306at2"/>